<dbReference type="Proteomes" id="UP000315112">
    <property type="component" value="Unassembled WGS sequence"/>
</dbReference>
<accession>A0A562PWH0</accession>
<dbReference type="AlphaFoldDB" id="A0A562PWH0"/>
<dbReference type="RefSeq" id="WP_145874311.1">
    <property type="nucleotide sequence ID" value="NZ_CP046904.1"/>
</dbReference>
<dbReference type="EMBL" id="CP046904">
    <property type="protein sequence ID" value="QGZ39621.1"/>
    <property type="molecule type" value="Genomic_DNA"/>
</dbReference>
<dbReference type="OrthoDB" id="6027631at2"/>
<evidence type="ECO:0000313" key="3">
    <source>
        <dbReference type="Proteomes" id="UP000315112"/>
    </source>
</evidence>
<dbReference type="Proteomes" id="UP000437862">
    <property type="component" value="Chromosome"/>
</dbReference>
<name>A0A562PWH0_9BURK</name>
<evidence type="ECO:0008006" key="5">
    <source>
        <dbReference type="Google" id="ProtNLM"/>
    </source>
</evidence>
<organism evidence="2 3">
    <name type="scientific">Pseudoduganella flava</name>
    <dbReference type="NCBI Taxonomy" id="871742"/>
    <lineage>
        <taxon>Bacteria</taxon>
        <taxon>Pseudomonadati</taxon>
        <taxon>Pseudomonadota</taxon>
        <taxon>Betaproteobacteria</taxon>
        <taxon>Burkholderiales</taxon>
        <taxon>Oxalobacteraceae</taxon>
        <taxon>Telluria group</taxon>
        <taxon>Pseudoduganella</taxon>
    </lineage>
</organism>
<reference evidence="2" key="2">
    <citation type="submission" date="2019-07" db="EMBL/GenBank/DDBJ databases">
        <authorList>
            <person name="Whitman W."/>
            <person name="Huntemann M."/>
            <person name="Clum A."/>
            <person name="Pillay M."/>
            <person name="Palaniappan K."/>
            <person name="Varghese N."/>
            <person name="Mikhailova N."/>
            <person name="Stamatis D."/>
            <person name="Reddy T."/>
            <person name="Daum C."/>
            <person name="Shapiro N."/>
            <person name="Ivanova N."/>
            <person name="Kyrpides N."/>
            <person name="Woyke T."/>
        </authorList>
    </citation>
    <scope>NUCLEOTIDE SEQUENCE</scope>
    <source>
        <strain evidence="2">CGMCC 1.10685</strain>
    </source>
</reference>
<evidence type="ECO:0000313" key="4">
    <source>
        <dbReference type="Proteomes" id="UP000437862"/>
    </source>
</evidence>
<protein>
    <recommendedName>
        <fullName evidence="5">Sel1 repeat family protein</fullName>
    </recommendedName>
</protein>
<gene>
    <name evidence="1" type="ORF">GO485_11565</name>
    <name evidence="2" type="ORF">IP92_01912</name>
</gene>
<evidence type="ECO:0000313" key="1">
    <source>
        <dbReference type="EMBL" id="QGZ39621.1"/>
    </source>
</evidence>
<sequence length="260" mass="28728">MRGKGALVLLLFAGGALVYAAGHQRRETAQARHLESDSGPRLVKIAAHRDDAFAWIGALPASFSEEMLARRLDGVLTRMMRDVPAEQDTDAFVCKRPAEVGPVPMLEAVDAYLRALPDSRTDPVLLRNLHRAAQRGNWLAKVQVYLLLSERPAPDDASAYRTLKLMEWMQEERIGALYAAVGDVLAASKYRDERGGGRLSRLDIYAAMHHHYPSQFKVGRELVRAGDPRQAAIGRRMLDCAAGALPAYRALYGEAVALRQ</sequence>
<reference evidence="1 4" key="3">
    <citation type="submission" date="2019-12" db="EMBL/GenBank/DDBJ databases">
        <title>Draft Genome Sequences of Six Type Strains of the Genus Massilia.</title>
        <authorList>
            <person name="Miess H."/>
            <person name="Frediansyah A."/>
            <person name="Goeker M."/>
            <person name="Gross H."/>
        </authorList>
    </citation>
    <scope>NUCLEOTIDE SEQUENCE [LARGE SCALE GENOMIC DNA]</scope>
    <source>
        <strain evidence="1 4">DSM 26639</strain>
    </source>
</reference>
<reference evidence="2 3" key="1">
    <citation type="journal article" date="2015" name="Stand. Genomic Sci.">
        <title>Genomic Encyclopedia of Bacterial and Archaeal Type Strains, Phase III: the genomes of soil and plant-associated and newly described type strains.</title>
        <authorList>
            <person name="Whitman W.B."/>
            <person name="Woyke T."/>
            <person name="Klenk H.P."/>
            <person name="Zhou Y."/>
            <person name="Lilburn T.G."/>
            <person name="Beck B.J."/>
            <person name="De Vos P."/>
            <person name="Vandamme P."/>
            <person name="Eisen J.A."/>
            <person name="Garrity G."/>
            <person name="Hugenholtz P."/>
            <person name="Kyrpides N.C."/>
        </authorList>
    </citation>
    <scope>NUCLEOTIDE SEQUENCE [LARGE SCALE GENOMIC DNA]</scope>
    <source>
        <strain evidence="2 3">CGMCC 1.10685</strain>
    </source>
</reference>
<proteinExistence type="predicted"/>
<evidence type="ECO:0000313" key="2">
    <source>
        <dbReference type="EMBL" id="TWI48520.1"/>
    </source>
</evidence>
<dbReference type="EMBL" id="VLKW01000003">
    <property type="protein sequence ID" value="TWI48520.1"/>
    <property type="molecule type" value="Genomic_DNA"/>
</dbReference>
<keyword evidence="4" id="KW-1185">Reference proteome</keyword>